<dbReference type="AlphaFoldDB" id="A0A1C6VEI2"/>
<keyword evidence="2" id="KW-1185">Reference proteome</keyword>
<evidence type="ECO:0008006" key="3">
    <source>
        <dbReference type="Google" id="ProtNLM"/>
    </source>
</evidence>
<evidence type="ECO:0000313" key="2">
    <source>
        <dbReference type="Proteomes" id="UP000198605"/>
    </source>
</evidence>
<dbReference type="STRING" id="47854.GA0070603_3842"/>
<organism evidence="1 2">
    <name type="scientific">Micromonospora chersina</name>
    <dbReference type="NCBI Taxonomy" id="47854"/>
    <lineage>
        <taxon>Bacteria</taxon>
        <taxon>Bacillati</taxon>
        <taxon>Actinomycetota</taxon>
        <taxon>Actinomycetes</taxon>
        <taxon>Micromonosporales</taxon>
        <taxon>Micromonosporaceae</taxon>
        <taxon>Micromonospora</taxon>
    </lineage>
</organism>
<dbReference type="Proteomes" id="UP000198605">
    <property type="component" value="Unassembled WGS sequence"/>
</dbReference>
<protein>
    <recommendedName>
        <fullName evidence="3">HEAT repeat-containing protein</fullName>
    </recommendedName>
</protein>
<reference evidence="2" key="1">
    <citation type="submission" date="2016-06" db="EMBL/GenBank/DDBJ databases">
        <authorList>
            <person name="Varghese N."/>
            <person name="Submissions Spin"/>
        </authorList>
    </citation>
    <scope>NUCLEOTIDE SEQUENCE [LARGE SCALE GENOMIC DNA]</scope>
    <source>
        <strain evidence="2">DSM 44151</strain>
    </source>
</reference>
<sequence>MAPGQGNSEGMLGIGKKDRELDAAVEELGRADTLAFGGVGIAGQILPATEAYRHVERALREHPEAARKKVDRLLKHGSPAGKAYAAALLDTVDPAAGRAAWERLRDDDGEFTTFSGCIMGRATLREYATERLAGA</sequence>
<evidence type="ECO:0000313" key="1">
    <source>
        <dbReference type="EMBL" id="SCL64756.1"/>
    </source>
</evidence>
<dbReference type="EMBL" id="FMIB01000002">
    <property type="protein sequence ID" value="SCL64756.1"/>
    <property type="molecule type" value="Genomic_DNA"/>
</dbReference>
<accession>A0A1C6VEI2</accession>
<gene>
    <name evidence="1" type="ORF">GA0070603_3842</name>
</gene>
<proteinExistence type="predicted"/>
<name>A0A1C6VEI2_9ACTN</name>